<accession>A0A1Z3LZP7</accession>
<reference evidence="1 2" key="1">
    <citation type="submission" date="2017-06" db="EMBL/GenBank/DDBJ databases">
        <title>Biodegradation of gentamicin by bacterial consortia AMQD4 in synthetic medium and raw gentamicin sewage.</title>
        <authorList>
            <person name="Chang H."/>
            <person name="Feng Y."/>
            <person name="Li Z."/>
            <person name="Xue J."/>
            <person name="Cheng D."/>
        </authorList>
    </citation>
    <scope>NUCLEOTIDE SEQUENCE [LARGE SCALE GENOMIC DNA]</scope>
    <source>
        <strain evidence="1 2">BZC3</strain>
    </source>
</reference>
<sequence>MAFFSITVFASVLLSATPVDMQSQRAPTVRQRMLMASEADASFTLGRTTASLGWRWSHPFEDAAGSVSVFVVRTAEGAPPGQPTRPVFIARQVERVSGAPEAIRWADSDRCPSLLLLMHDFEALQPPSTMIPGLTWPPQFPVITLDGIGWTIWTRDAQQSDRSTAYVQMSSNAGEIAAWGRRSWEALSECWSEDQPSI</sequence>
<dbReference type="Proteomes" id="UP000197024">
    <property type="component" value="Chromosome"/>
</dbReference>
<protein>
    <submittedName>
        <fullName evidence="1">Uncharacterized protein</fullName>
    </submittedName>
</protein>
<gene>
    <name evidence="1" type="ORF">CD943_12265</name>
</gene>
<dbReference type="EMBL" id="CP021995">
    <property type="protein sequence ID" value="ASD27596.1"/>
    <property type="molecule type" value="Genomic_DNA"/>
</dbReference>
<organism evidence="1 2">
    <name type="scientific">Brevundimonas diminuta</name>
    <name type="common">Pseudomonas diminuta</name>
    <dbReference type="NCBI Taxonomy" id="293"/>
    <lineage>
        <taxon>Bacteria</taxon>
        <taxon>Pseudomonadati</taxon>
        <taxon>Pseudomonadota</taxon>
        <taxon>Alphaproteobacteria</taxon>
        <taxon>Caulobacterales</taxon>
        <taxon>Caulobacteraceae</taxon>
        <taxon>Brevundimonas</taxon>
    </lineage>
</organism>
<evidence type="ECO:0000313" key="1">
    <source>
        <dbReference type="EMBL" id="ASD27596.1"/>
    </source>
</evidence>
<dbReference type="AlphaFoldDB" id="A0A1Z3LZP7"/>
<name>A0A1Z3LZP7_BREDI</name>
<reference evidence="1 2" key="2">
    <citation type="submission" date="2017-06" db="EMBL/GenBank/DDBJ databases">
        <authorList>
            <person name="Kim H.J."/>
            <person name="Triplett B.A."/>
        </authorList>
    </citation>
    <scope>NUCLEOTIDE SEQUENCE [LARGE SCALE GENOMIC DNA]</scope>
    <source>
        <strain evidence="1 2">BZC3</strain>
    </source>
</reference>
<proteinExistence type="predicted"/>
<evidence type="ECO:0000313" key="2">
    <source>
        <dbReference type="Proteomes" id="UP000197024"/>
    </source>
</evidence>